<dbReference type="Proteomes" id="UP000199400">
    <property type="component" value="Unassembled WGS sequence"/>
</dbReference>
<organism evidence="1 2">
    <name type="scientific">Nannocystis exedens</name>
    <dbReference type="NCBI Taxonomy" id="54"/>
    <lineage>
        <taxon>Bacteria</taxon>
        <taxon>Pseudomonadati</taxon>
        <taxon>Myxococcota</taxon>
        <taxon>Polyangia</taxon>
        <taxon>Nannocystales</taxon>
        <taxon>Nannocystaceae</taxon>
        <taxon>Nannocystis</taxon>
    </lineage>
</organism>
<dbReference type="Gene3D" id="3.20.20.370">
    <property type="entry name" value="Glycoside hydrolase/deacetylase"/>
    <property type="match status" value="1"/>
</dbReference>
<proteinExistence type="predicted"/>
<evidence type="ECO:0008006" key="3">
    <source>
        <dbReference type="Google" id="ProtNLM"/>
    </source>
</evidence>
<sequence>MPVHVSIHDVTPAWAAEVDAALQACAEVGIKPGLLVIPNYHGAWPLDEHPDYARRLRQWQVAGHEIFLHGYYHLAGADRRAAGPAGQAAPRGLRKLWAQKVVSGGEAEFSDVDEAEARRRLDDGEAVLRRAGLEQLDGFIAPAWSMPPWMHAVLRERGYRYTEDHLHVYDPAAGAKRASVVLNYASRTPARLWSSLVYCRLARPARRLLPARVAIHPADMRHAILRKEIHGLLRWAVGDAVVPARTLVEA</sequence>
<name>A0A1I1X8R4_9BACT</name>
<dbReference type="STRING" id="54.SAMN02745121_02699"/>
<dbReference type="SUPFAM" id="SSF88713">
    <property type="entry name" value="Glycoside hydrolase/deacetylase"/>
    <property type="match status" value="1"/>
</dbReference>
<dbReference type="InterPro" id="IPR011330">
    <property type="entry name" value="Glyco_hydro/deAcase_b/a-brl"/>
</dbReference>
<protein>
    <recommendedName>
        <fullName evidence="3">DUF2334 domain-containing protein</fullName>
    </recommendedName>
</protein>
<dbReference type="Pfam" id="PF10096">
    <property type="entry name" value="DUF2334"/>
    <property type="match status" value="1"/>
</dbReference>
<reference evidence="2" key="1">
    <citation type="submission" date="2016-10" db="EMBL/GenBank/DDBJ databases">
        <authorList>
            <person name="Varghese N."/>
            <person name="Submissions S."/>
        </authorList>
    </citation>
    <scope>NUCLEOTIDE SEQUENCE [LARGE SCALE GENOMIC DNA]</scope>
    <source>
        <strain evidence="2">ATCC 25963</strain>
    </source>
</reference>
<dbReference type="GO" id="GO:0005975">
    <property type="term" value="P:carbohydrate metabolic process"/>
    <property type="evidence" value="ECO:0007669"/>
    <property type="project" value="InterPro"/>
</dbReference>
<dbReference type="AlphaFoldDB" id="A0A1I1X8R4"/>
<dbReference type="CDD" id="cd11374">
    <property type="entry name" value="CE4_u10"/>
    <property type="match status" value="1"/>
</dbReference>
<gene>
    <name evidence="1" type="ORF">SAMN02745121_02699</name>
</gene>
<dbReference type="EMBL" id="FOMX01000007">
    <property type="protein sequence ID" value="SFE01740.1"/>
    <property type="molecule type" value="Genomic_DNA"/>
</dbReference>
<keyword evidence="2" id="KW-1185">Reference proteome</keyword>
<evidence type="ECO:0000313" key="1">
    <source>
        <dbReference type="EMBL" id="SFE01740.1"/>
    </source>
</evidence>
<dbReference type="InterPro" id="IPR018763">
    <property type="entry name" value="DUF2334"/>
</dbReference>
<dbReference type="RefSeq" id="WP_170135832.1">
    <property type="nucleotide sequence ID" value="NZ_FOMX01000007.1"/>
</dbReference>
<accession>A0A1I1X8R4</accession>
<evidence type="ECO:0000313" key="2">
    <source>
        <dbReference type="Proteomes" id="UP000199400"/>
    </source>
</evidence>